<dbReference type="STRING" id="530564.Psta_3534"/>
<protein>
    <submittedName>
        <fullName evidence="3">Uncharacterized protein</fullName>
    </submittedName>
</protein>
<feature type="compositionally biased region" description="Basic and acidic residues" evidence="1">
    <location>
        <begin position="415"/>
        <end position="456"/>
    </location>
</feature>
<keyword evidence="4" id="KW-1185">Reference proteome</keyword>
<sequence length="816" mass="88786">MASQFNSYLRKNQKLIVAAVGVVLMITWVVGPFLLDAVGLGGRSGADKTVVTFRGGRLTESEIARERMLHTVAVNFCRGIVTRSLALGGKPSAPMLMVNPQTGEVLNPGIDPDSSELSVVRRMLLARKARAAGVVVDKEAVKQFLSRLSDFVVTEGDWIDIANQVTPRDALVSVQQLLEHLESELLAQHEIMLIRDPILSIGTTELWDYFNRLDRRASIEAYPIDVKQFVSKVPDPAANDPKLRALFEEGKDNDPDPASAEPGFHRPARIAFGYLKVDFDKYLEIAKKQVTEEQIQKQYDLEVSQGKHRVEVPAETPKPESPATETPAPETPATETPKPEAPAGETPKPETPAEEPKPEAAKPEAAKPEAEKPAEEKPAEPAPEAAKPEEAKPETPAEKPAEEAKPEGGCQEEPAPEKPAEEKPADAPAEKPAEEAKPAEEKPAEEKPAEPAEKPAAETPATETPAAEPPAGEKPADPALPPTTPPAPAVKPLAEVREAILNQLAQPIASEMRTTAVKGVIDELRSFSRAYNSAKLKAETAKGPKPELPALDLPALSKKYNLESGTTELMSAAESYESELGKNLIAIDFSQGFQQFDFAQIAYSGSDLLYNPREMMSRGDGVFGNGSCIFWRTQEEPAADVTFDEVKDDVIAFYKMKEALTLAKEEAQKYVDKVKAAGSVEKAVPDAAKVVKPAPFSWFTAGFTAMGMGSNGPTLSDVDGIPLAGDDFRRAVFDLKPGEACVAVDQPGKVVYVVRMISDEPSEEIRREKFLETGASQQVQQMAMIEARQSMMKMLNAIDTEYSVKWLRPIVFDNDR</sequence>
<keyword evidence="2" id="KW-0812">Transmembrane</keyword>
<dbReference type="AlphaFoldDB" id="D2QYN6"/>
<dbReference type="HOGENOM" id="CLU_346085_0_0_0"/>
<dbReference type="EMBL" id="CP001848">
    <property type="protein sequence ID" value="ADB18195.1"/>
    <property type="molecule type" value="Genomic_DNA"/>
</dbReference>
<reference evidence="3 4" key="1">
    <citation type="journal article" date="2009" name="Stand. Genomic Sci.">
        <title>Complete genome sequence of Pirellula staleyi type strain (ATCC 27377).</title>
        <authorList>
            <person name="Clum A."/>
            <person name="Tindall B.J."/>
            <person name="Sikorski J."/>
            <person name="Ivanova N."/>
            <person name="Mavrommatis K."/>
            <person name="Lucas S."/>
            <person name="Glavina del Rio T."/>
            <person name="Nolan M."/>
            <person name="Chen F."/>
            <person name="Tice H."/>
            <person name="Pitluck S."/>
            <person name="Cheng J.F."/>
            <person name="Chertkov O."/>
            <person name="Brettin T."/>
            <person name="Han C."/>
            <person name="Detter J.C."/>
            <person name="Kuske C."/>
            <person name="Bruce D."/>
            <person name="Goodwin L."/>
            <person name="Ovchinikova G."/>
            <person name="Pati A."/>
            <person name="Mikhailova N."/>
            <person name="Chen A."/>
            <person name="Palaniappan K."/>
            <person name="Land M."/>
            <person name="Hauser L."/>
            <person name="Chang Y.J."/>
            <person name="Jeffries C.D."/>
            <person name="Chain P."/>
            <person name="Rohde M."/>
            <person name="Goker M."/>
            <person name="Bristow J."/>
            <person name="Eisen J.A."/>
            <person name="Markowitz V."/>
            <person name="Hugenholtz P."/>
            <person name="Kyrpides N.C."/>
            <person name="Klenk H.P."/>
            <person name="Lapidus A."/>
        </authorList>
    </citation>
    <scope>NUCLEOTIDE SEQUENCE [LARGE SCALE GENOMIC DNA]</scope>
    <source>
        <strain evidence="4">ATCC 27377 / DSM 6068 / ICPB 4128</strain>
    </source>
</reference>
<dbReference type="KEGG" id="psl:Psta_3534"/>
<organism evidence="3 4">
    <name type="scientific">Pirellula staleyi (strain ATCC 27377 / DSM 6068 / ICPB 4128)</name>
    <name type="common">Pirella staleyi</name>
    <dbReference type="NCBI Taxonomy" id="530564"/>
    <lineage>
        <taxon>Bacteria</taxon>
        <taxon>Pseudomonadati</taxon>
        <taxon>Planctomycetota</taxon>
        <taxon>Planctomycetia</taxon>
        <taxon>Pirellulales</taxon>
        <taxon>Pirellulaceae</taxon>
        <taxon>Pirellula</taxon>
    </lineage>
</organism>
<feature type="region of interest" description="Disordered" evidence="1">
    <location>
        <begin position="306"/>
        <end position="489"/>
    </location>
</feature>
<feature type="compositionally biased region" description="Basic and acidic residues" evidence="1">
    <location>
        <begin position="386"/>
        <end position="406"/>
    </location>
</feature>
<dbReference type="OrthoDB" id="280375at2"/>
<feature type="compositionally biased region" description="Low complexity" evidence="1">
    <location>
        <begin position="321"/>
        <end position="346"/>
    </location>
</feature>
<dbReference type="eggNOG" id="COG0508">
    <property type="taxonomic scope" value="Bacteria"/>
</dbReference>
<proteinExistence type="predicted"/>
<feature type="compositionally biased region" description="Basic and acidic residues" evidence="1">
    <location>
        <begin position="354"/>
        <end position="379"/>
    </location>
</feature>
<dbReference type="Proteomes" id="UP000001887">
    <property type="component" value="Chromosome"/>
</dbReference>
<keyword evidence="2" id="KW-1133">Transmembrane helix</keyword>
<evidence type="ECO:0000313" key="3">
    <source>
        <dbReference type="EMBL" id="ADB18195.1"/>
    </source>
</evidence>
<name>D2QYN6_PIRSD</name>
<evidence type="ECO:0000256" key="2">
    <source>
        <dbReference type="SAM" id="Phobius"/>
    </source>
</evidence>
<evidence type="ECO:0000313" key="4">
    <source>
        <dbReference type="Proteomes" id="UP000001887"/>
    </source>
</evidence>
<keyword evidence="2" id="KW-0472">Membrane</keyword>
<feature type="compositionally biased region" description="Pro residues" evidence="1">
    <location>
        <begin position="478"/>
        <end position="489"/>
    </location>
</feature>
<evidence type="ECO:0000256" key="1">
    <source>
        <dbReference type="SAM" id="MobiDB-lite"/>
    </source>
</evidence>
<feature type="compositionally biased region" description="Low complexity" evidence="1">
    <location>
        <begin position="457"/>
        <end position="470"/>
    </location>
</feature>
<feature type="transmembrane region" description="Helical" evidence="2">
    <location>
        <begin position="15"/>
        <end position="35"/>
    </location>
</feature>
<accession>D2QYN6</accession>
<gene>
    <name evidence="3" type="ordered locus">Psta_3534</name>
</gene>